<organism evidence="2 3">
    <name type="scientific">Sorghum bicolor</name>
    <name type="common">Sorghum</name>
    <name type="synonym">Sorghum vulgare</name>
    <dbReference type="NCBI Taxonomy" id="4558"/>
    <lineage>
        <taxon>Eukaryota</taxon>
        <taxon>Viridiplantae</taxon>
        <taxon>Streptophyta</taxon>
        <taxon>Embryophyta</taxon>
        <taxon>Tracheophyta</taxon>
        <taxon>Spermatophyta</taxon>
        <taxon>Magnoliopsida</taxon>
        <taxon>Liliopsida</taxon>
        <taxon>Poales</taxon>
        <taxon>Poaceae</taxon>
        <taxon>PACMAD clade</taxon>
        <taxon>Panicoideae</taxon>
        <taxon>Andropogonodae</taxon>
        <taxon>Andropogoneae</taxon>
        <taxon>Sorghinae</taxon>
        <taxon>Sorghum</taxon>
    </lineage>
</organism>
<reference evidence="3" key="2">
    <citation type="journal article" date="2018" name="Plant J.">
        <title>The Sorghum bicolor reference genome: improved assembly, gene annotations, a transcriptome atlas, and signatures of genome organization.</title>
        <authorList>
            <person name="McCormick R.F."/>
            <person name="Truong S.K."/>
            <person name="Sreedasyam A."/>
            <person name="Jenkins J."/>
            <person name="Shu S."/>
            <person name="Sims D."/>
            <person name="Kennedy M."/>
            <person name="Amirebrahimi M."/>
            <person name="Weers B.D."/>
            <person name="McKinley B."/>
            <person name="Mattison A."/>
            <person name="Morishige D.T."/>
            <person name="Grimwood J."/>
            <person name="Schmutz J."/>
            <person name="Mullet J.E."/>
        </authorList>
    </citation>
    <scope>NUCLEOTIDE SEQUENCE [LARGE SCALE GENOMIC DNA]</scope>
    <source>
        <strain evidence="3">cv. BTx623</strain>
    </source>
</reference>
<dbReference type="EMBL" id="CM000760">
    <property type="protein sequence ID" value="KXG39013.1"/>
    <property type="molecule type" value="Genomic_DNA"/>
</dbReference>
<gene>
    <name evidence="2" type="ORF">SORBI_3001G313900</name>
</gene>
<protein>
    <recommendedName>
        <fullName evidence="4">CRIB domain-containing protein</fullName>
    </recommendedName>
</protein>
<dbReference type="AlphaFoldDB" id="A0A1B6QM67"/>
<reference evidence="2 3" key="1">
    <citation type="journal article" date="2009" name="Nature">
        <title>The Sorghum bicolor genome and the diversification of grasses.</title>
        <authorList>
            <person name="Paterson A.H."/>
            <person name="Bowers J.E."/>
            <person name="Bruggmann R."/>
            <person name="Dubchak I."/>
            <person name="Grimwood J."/>
            <person name="Gundlach H."/>
            <person name="Haberer G."/>
            <person name="Hellsten U."/>
            <person name="Mitros T."/>
            <person name="Poliakov A."/>
            <person name="Schmutz J."/>
            <person name="Spannagl M."/>
            <person name="Tang H."/>
            <person name="Wang X."/>
            <person name="Wicker T."/>
            <person name="Bharti A.K."/>
            <person name="Chapman J."/>
            <person name="Feltus F.A."/>
            <person name="Gowik U."/>
            <person name="Grigoriev I.V."/>
            <person name="Lyons E."/>
            <person name="Maher C.A."/>
            <person name="Martis M."/>
            <person name="Narechania A."/>
            <person name="Otillar R.P."/>
            <person name="Penning B.W."/>
            <person name="Salamov A.A."/>
            <person name="Wang Y."/>
            <person name="Zhang L."/>
            <person name="Carpita N.C."/>
            <person name="Freeling M."/>
            <person name="Gingle A.R."/>
            <person name="Hash C.T."/>
            <person name="Keller B."/>
            <person name="Klein P."/>
            <person name="Kresovich S."/>
            <person name="McCann M.C."/>
            <person name="Ming R."/>
            <person name="Peterson D.G."/>
            <person name="Mehboob-ur-Rahman"/>
            <person name="Ware D."/>
            <person name="Westhoff P."/>
            <person name="Mayer K.F."/>
            <person name="Messing J."/>
            <person name="Rokhsar D.S."/>
        </authorList>
    </citation>
    <scope>NUCLEOTIDE SEQUENCE [LARGE SCALE GENOMIC DNA]</scope>
    <source>
        <strain evidence="3">cv. BTx623</strain>
    </source>
</reference>
<dbReference type="Proteomes" id="UP000000768">
    <property type="component" value="Chromosome 1"/>
</dbReference>
<evidence type="ECO:0008006" key="4">
    <source>
        <dbReference type="Google" id="ProtNLM"/>
    </source>
</evidence>
<name>A0A1B6QM67_SORBI</name>
<evidence type="ECO:0000256" key="1">
    <source>
        <dbReference type="SAM" id="MobiDB-lite"/>
    </source>
</evidence>
<dbReference type="Gramene" id="KXG39013">
    <property type="protein sequence ID" value="KXG39013"/>
    <property type="gene ID" value="SORBI_3001G313900"/>
</dbReference>
<feature type="region of interest" description="Disordered" evidence="1">
    <location>
        <begin position="1"/>
        <end position="22"/>
    </location>
</feature>
<dbReference type="InParanoid" id="A0A1B6QM67"/>
<keyword evidence="3" id="KW-1185">Reference proteome</keyword>
<sequence length="99" mass="11205">MTAITRRRTATRSGSRLDGPTDMPHVSHITYDNFGGFLSLPAGLELDILWRTPSARNEIVQCSRRALRMVRCRQALARAVQRRATTCTNGERGSLRYEK</sequence>
<evidence type="ECO:0000313" key="2">
    <source>
        <dbReference type="EMBL" id="KXG39013.1"/>
    </source>
</evidence>
<proteinExistence type="predicted"/>
<evidence type="ECO:0000313" key="3">
    <source>
        <dbReference type="Proteomes" id="UP000000768"/>
    </source>
</evidence>
<accession>A0A1B6QM67</accession>
<feature type="compositionally biased region" description="Basic residues" evidence="1">
    <location>
        <begin position="1"/>
        <end position="10"/>
    </location>
</feature>